<name>A0ABV5IYY6_9ACTN</name>
<dbReference type="EMBL" id="JBHMEI010000104">
    <property type="protein sequence ID" value="MFB9209758.1"/>
    <property type="molecule type" value="Genomic_DNA"/>
</dbReference>
<dbReference type="InterPro" id="IPR036390">
    <property type="entry name" value="WH_DNA-bd_sf"/>
</dbReference>
<keyword evidence="3" id="KW-1185">Reference proteome</keyword>
<evidence type="ECO:0000259" key="1">
    <source>
        <dbReference type="Pfam" id="PF03551"/>
    </source>
</evidence>
<gene>
    <name evidence="2" type="ORF">ACFFV7_51840</name>
</gene>
<dbReference type="Gene3D" id="1.10.10.10">
    <property type="entry name" value="Winged helix-like DNA-binding domain superfamily/Winged helix DNA-binding domain"/>
    <property type="match status" value="1"/>
</dbReference>
<dbReference type="InterPro" id="IPR036388">
    <property type="entry name" value="WH-like_DNA-bd_sf"/>
</dbReference>
<dbReference type="InterPro" id="IPR005149">
    <property type="entry name" value="Tscrpt_reg_PadR_N"/>
</dbReference>
<accession>A0ABV5IYY6</accession>
<comment type="caution">
    <text evidence="2">The sequence shown here is derived from an EMBL/GenBank/DDBJ whole genome shotgun (WGS) entry which is preliminary data.</text>
</comment>
<dbReference type="Proteomes" id="UP001589647">
    <property type="component" value="Unassembled WGS sequence"/>
</dbReference>
<feature type="domain" description="Transcription regulator PadR N-terminal" evidence="1">
    <location>
        <begin position="27"/>
        <end position="86"/>
    </location>
</feature>
<proteinExistence type="predicted"/>
<evidence type="ECO:0000313" key="3">
    <source>
        <dbReference type="Proteomes" id="UP001589647"/>
    </source>
</evidence>
<sequence length="108" mass="12456">MADRPRMTLPTMLVLRVLLADPAERRYGLELCELTRQHSGTVYPILARLEREFGWLERRVESPAEHLPEGRRARHYYVLTEEGAVRARAALDEAERSRTVPSLRTATT</sequence>
<dbReference type="Pfam" id="PF03551">
    <property type="entry name" value="PadR"/>
    <property type="match status" value="1"/>
</dbReference>
<evidence type="ECO:0000313" key="2">
    <source>
        <dbReference type="EMBL" id="MFB9209758.1"/>
    </source>
</evidence>
<reference evidence="2 3" key="1">
    <citation type="submission" date="2024-09" db="EMBL/GenBank/DDBJ databases">
        <authorList>
            <person name="Sun Q."/>
            <person name="Mori K."/>
        </authorList>
    </citation>
    <scope>NUCLEOTIDE SEQUENCE [LARGE SCALE GENOMIC DNA]</scope>
    <source>
        <strain evidence="2 3">CCM 3426</strain>
    </source>
</reference>
<dbReference type="SUPFAM" id="SSF46785">
    <property type="entry name" value="Winged helix' DNA-binding domain"/>
    <property type="match status" value="1"/>
</dbReference>
<protein>
    <submittedName>
        <fullName evidence="2">PadR family transcriptional regulator</fullName>
    </submittedName>
</protein>
<dbReference type="RefSeq" id="WP_229824043.1">
    <property type="nucleotide sequence ID" value="NZ_BMRC01000006.1"/>
</dbReference>
<organism evidence="2 3">
    <name type="scientific">Nonomuraea spiralis</name>
    <dbReference type="NCBI Taxonomy" id="46182"/>
    <lineage>
        <taxon>Bacteria</taxon>
        <taxon>Bacillati</taxon>
        <taxon>Actinomycetota</taxon>
        <taxon>Actinomycetes</taxon>
        <taxon>Streptosporangiales</taxon>
        <taxon>Streptosporangiaceae</taxon>
        <taxon>Nonomuraea</taxon>
    </lineage>
</organism>